<gene>
    <name evidence="2" type="ORF">MM415B00439_0046</name>
    <name evidence="1" type="ORF">TM448B00310_0031</name>
</gene>
<dbReference type="EMBL" id="MT144609">
    <property type="protein sequence ID" value="QJA43594.1"/>
    <property type="molecule type" value="Genomic_DNA"/>
</dbReference>
<dbReference type="AlphaFoldDB" id="A0A6H1Z7Q7"/>
<protein>
    <submittedName>
        <fullName evidence="1">Uncharacterized protein</fullName>
    </submittedName>
</protein>
<sequence>MAIVTSEACELATVQDKLRANNMVASNGRLTVDDIELIKQLCLPSKIVSQNLSVGGIRMRTFRLAGKLGVENRASIIVKALKLGLVSLDELTYREF</sequence>
<reference evidence="1" key="1">
    <citation type="submission" date="2020-03" db="EMBL/GenBank/DDBJ databases">
        <title>The deep terrestrial virosphere.</title>
        <authorList>
            <person name="Holmfeldt K."/>
            <person name="Nilsson E."/>
            <person name="Simone D."/>
            <person name="Lopez-Fernandez M."/>
            <person name="Wu X."/>
            <person name="de Brujin I."/>
            <person name="Lundin D."/>
            <person name="Andersson A."/>
            <person name="Bertilsson S."/>
            <person name="Dopson M."/>
        </authorList>
    </citation>
    <scope>NUCLEOTIDE SEQUENCE</scope>
    <source>
        <strain evidence="2">MM415B00439</strain>
        <strain evidence="1">TM448B00310</strain>
    </source>
</reference>
<evidence type="ECO:0000313" key="1">
    <source>
        <dbReference type="EMBL" id="QJA43594.1"/>
    </source>
</evidence>
<proteinExistence type="predicted"/>
<evidence type="ECO:0000313" key="2">
    <source>
        <dbReference type="EMBL" id="QJA65090.1"/>
    </source>
</evidence>
<name>A0A6H1Z7Q7_9ZZZZ</name>
<dbReference type="EMBL" id="MT141531">
    <property type="protein sequence ID" value="QJA65090.1"/>
    <property type="molecule type" value="Genomic_DNA"/>
</dbReference>
<accession>A0A6H1Z7Q7</accession>
<organism evidence="1">
    <name type="scientific">viral metagenome</name>
    <dbReference type="NCBI Taxonomy" id="1070528"/>
    <lineage>
        <taxon>unclassified sequences</taxon>
        <taxon>metagenomes</taxon>
        <taxon>organismal metagenomes</taxon>
    </lineage>
</organism>